<dbReference type="PANTHER" id="PTHR46082:SF6">
    <property type="entry name" value="AAA+ ATPASE DOMAIN-CONTAINING PROTEIN-RELATED"/>
    <property type="match status" value="1"/>
</dbReference>
<dbReference type="InterPro" id="IPR035994">
    <property type="entry name" value="Nucleoside_phosphorylase_sf"/>
</dbReference>
<dbReference type="GO" id="GO:0003824">
    <property type="term" value="F:catalytic activity"/>
    <property type="evidence" value="ECO:0007669"/>
    <property type="project" value="InterPro"/>
</dbReference>
<protein>
    <submittedName>
        <fullName evidence="2">Zinc finger protein</fullName>
    </submittedName>
</protein>
<dbReference type="InterPro" id="IPR053137">
    <property type="entry name" value="NLR-like"/>
</dbReference>
<evidence type="ECO:0000313" key="3">
    <source>
        <dbReference type="Proteomes" id="UP000007796"/>
    </source>
</evidence>
<dbReference type="PANTHER" id="PTHR46082">
    <property type="entry name" value="ATP/GTP-BINDING PROTEIN-RELATED"/>
    <property type="match status" value="1"/>
</dbReference>
<feature type="domain" description="Nucleoside phosphorylase" evidence="1">
    <location>
        <begin position="15"/>
        <end position="164"/>
    </location>
</feature>
<dbReference type="InParanoid" id="F0X7R1"/>
<dbReference type="HOGENOM" id="CLU_000288_34_22_1"/>
<proteinExistence type="predicted"/>
<dbReference type="STRING" id="655863.F0X7R1"/>
<dbReference type="GeneID" id="25980281"/>
<organism evidence="3">
    <name type="scientific">Grosmannia clavigera (strain kw1407 / UAMH 11150)</name>
    <name type="common">Blue stain fungus</name>
    <name type="synonym">Graphiocladiella clavigera</name>
    <dbReference type="NCBI Taxonomy" id="655863"/>
    <lineage>
        <taxon>Eukaryota</taxon>
        <taxon>Fungi</taxon>
        <taxon>Dikarya</taxon>
        <taxon>Ascomycota</taxon>
        <taxon>Pezizomycotina</taxon>
        <taxon>Sordariomycetes</taxon>
        <taxon>Sordariomycetidae</taxon>
        <taxon>Ophiostomatales</taxon>
        <taxon>Ophiostomataceae</taxon>
        <taxon>Leptographium</taxon>
    </lineage>
</organism>
<dbReference type="Pfam" id="PF01048">
    <property type="entry name" value="PNP_UDP_1"/>
    <property type="match status" value="1"/>
</dbReference>
<dbReference type="eggNOG" id="KOG1840">
    <property type="taxonomic scope" value="Eukaryota"/>
</dbReference>
<evidence type="ECO:0000259" key="1">
    <source>
        <dbReference type="Pfam" id="PF01048"/>
    </source>
</evidence>
<evidence type="ECO:0000313" key="2">
    <source>
        <dbReference type="EMBL" id="EFX06486.1"/>
    </source>
</evidence>
<sequence>MTSSQRPASRADFRVAIICALPREADAICLLFDQFYDEDEEDEEYEDECGETDDSYGPYGRAEGDLNTYTTGRIGKHNVVLTVLPNMGTTGATGSAASMRSSYCGIRLMIIVGICGGVPRIAGQDAFLGDVVVSKSIVQYDYGRQYPGSFVVKNTVDDSLGRAHKDIRGLLASLETEIGRERLRQKAGMHLRRLQGAAAQKHRRADYRYPGAVEDRLFPPNYAHVHRMSLCYGCVGAETAAGFCEEASTASCDEMGCNPAHLVARKRRDEDDGSYTPEIFIGCVASGNTVMKSGTDRDRIAAAHNIIAFEMEGAGVWDELPCIVVKGICDYADSHKNKRWQDFAAATAASVTKAILGRYSADDAARARTRALARARAQFQLQTVVGKEERDLPLCISDVPRTLLTHNRP</sequence>
<dbReference type="InterPro" id="IPR000845">
    <property type="entry name" value="Nucleoside_phosphorylase_d"/>
</dbReference>
<dbReference type="AlphaFoldDB" id="F0X7R1"/>
<name>F0X7R1_GROCL</name>
<dbReference type="Gene3D" id="3.40.50.1580">
    <property type="entry name" value="Nucleoside phosphorylase domain"/>
    <property type="match status" value="1"/>
</dbReference>
<keyword evidence="3" id="KW-1185">Reference proteome</keyword>
<dbReference type="Proteomes" id="UP000007796">
    <property type="component" value="Unassembled WGS sequence"/>
</dbReference>
<dbReference type="EMBL" id="GL629729">
    <property type="protein sequence ID" value="EFX06486.1"/>
    <property type="molecule type" value="Genomic_DNA"/>
</dbReference>
<dbReference type="OrthoDB" id="20872at2759"/>
<dbReference type="RefSeq" id="XP_014175968.1">
    <property type="nucleotide sequence ID" value="XM_014320493.1"/>
</dbReference>
<dbReference type="GO" id="GO:0009116">
    <property type="term" value="P:nucleoside metabolic process"/>
    <property type="evidence" value="ECO:0007669"/>
    <property type="project" value="InterPro"/>
</dbReference>
<dbReference type="SUPFAM" id="SSF53167">
    <property type="entry name" value="Purine and uridine phosphorylases"/>
    <property type="match status" value="1"/>
</dbReference>
<gene>
    <name evidence="2" type="ORF">CMQ_6807</name>
</gene>
<reference evidence="2 3" key="1">
    <citation type="journal article" date="2011" name="Proc. Natl. Acad. Sci. U.S.A.">
        <title>Genome and transcriptome analyses of the mountain pine beetle-fungal symbiont Grosmannia clavigera, a lodgepole pine pathogen.</title>
        <authorList>
            <person name="DiGuistini S."/>
            <person name="Wang Y."/>
            <person name="Liao N.Y."/>
            <person name="Taylor G."/>
            <person name="Tanguay P."/>
            <person name="Feau N."/>
            <person name="Henrissat B."/>
            <person name="Chan S.K."/>
            <person name="Hesse-Orce U."/>
            <person name="Alamouti S.M."/>
            <person name="Tsui C.K.M."/>
            <person name="Docking R.T."/>
            <person name="Levasseur A."/>
            <person name="Haridas S."/>
            <person name="Robertson G."/>
            <person name="Birol I."/>
            <person name="Holt R.A."/>
            <person name="Marra M.A."/>
            <person name="Hamelin R.C."/>
            <person name="Hirst M."/>
            <person name="Jones S.J.M."/>
            <person name="Bohlmann J."/>
            <person name="Breuil C."/>
        </authorList>
    </citation>
    <scope>NUCLEOTIDE SEQUENCE [LARGE SCALE GENOMIC DNA]</scope>
    <source>
        <strain evidence="3">kw1407 / UAMH 11150</strain>
    </source>
</reference>
<accession>F0X7R1</accession>